<reference evidence="11 12" key="1">
    <citation type="submission" date="2019-07" db="EMBL/GenBank/DDBJ databases">
        <authorList>
            <person name="Cremers G."/>
        </authorList>
    </citation>
    <scope>NUCLEOTIDE SEQUENCE [LARGE SCALE GENOMIC DNA]</scope>
</reference>
<dbReference type="Proteomes" id="UP000334340">
    <property type="component" value="Unassembled WGS sequence"/>
</dbReference>
<gene>
    <name evidence="11" type="primary">ftsQ</name>
    <name evidence="11" type="ORF">MELA_00517</name>
</gene>
<keyword evidence="5 9" id="KW-0812">Transmembrane</keyword>
<evidence type="ECO:0000256" key="1">
    <source>
        <dbReference type="ARBA" id="ARBA00004370"/>
    </source>
</evidence>
<evidence type="ECO:0000256" key="9">
    <source>
        <dbReference type="SAM" id="Phobius"/>
    </source>
</evidence>
<keyword evidence="7 9" id="KW-0472">Membrane</keyword>
<dbReference type="PANTHER" id="PTHR35851">
    <property type="entry name" value="CELL DIVISION PROTEIN FTSQ"/>
    <property type="match status" value="1"/>
</dbReference>
<keyword evidence="6 9" id="KW-1133">Transmembrane helix</keyword>
<dbReference type="Gene3D" id="3.10.20.310">
    <property type="entry name" value="membrane protein fhac"/>
    <property type="match status" value="1"/>
</dbReference>
<evidence type="ECO:0000313" key="12">
    <source>
        <dbReference type="Proteomes" id="UP000334340"/>
    </source>
</evidence>
<feature type="transmembrane region" description="Helical" evidence="9">
    <location>
        <begin position="12"/>
        <end position="33"/>
    </location>
</feature>
<evidence type="ECO:0000313" key="11">
    <source>
        <dbReference type="EMBL" id="VUZ84151.1"/>
    </source>
</evidence>
<dbReference type="PANTHER" id="PTHR35851:SF1">
    <property type="entry name" value="CELL DIVISION PROTEIN FTSQ"/>
    <property type="match status" value="1"/>
</dbReference>
<evidence type="ECO:0000256" key="4">
    <source>
        <dbReference type="ARBA" id="ARBA00022618"/>
    </source>
</evidence>
<accession>A0A564ZFM8</accession>
<evidence type="ECO:0000256" key="7">
    <source>
        <dbReference type="ARBA" id="ARBA00023136"/>
    </source>
</evidence>
<sequence>MTRRGSRLGLLLRRGGRAAIFSVLVVGLGWLIWQQIPRSMSMGYFQISDVIVEGNQRVSSAVIIESLGLASDASILRIDLRVLAAQVGRNPWIKTVRVSRHLPATLQVYVSERAAHAVVVADRAYLVSEDGLILQEASSVEMTDLPLLRLSVDHPLETGERIDPARVEQGARLWQRFHQGALGADVQALEIQLKGDGSYHILLGQGLPSLYFGEEDDIQRQLDRLARVLEMRRASLRELEYADLRFADKVIVKPRSKEGA</sequence>
<dbReference type="InterPro" id="IPR005548">
    <property type="entry name" value="Cell_div_FtsQ/DivIB_C"/>
</dbReference>
<dbReference type="Gene3D" id="3.40.50.11690">
    <property type="entry name" value="Cell division protein FtsQ/DivIB"/>
    <property type="match status" value="1"/>
</dbReference>
<keyword evidence="4 11" id="KW-0132">Cell division</keyword>
<evidence type="ECO:0000256" key="8">
    <source>
        <dbReference type="ARBA" id="ARBA00023306"/>
    </source>
</evidence>
<keyword evidence="12" id="KW-1185">Reference proteome</keyword>
<dbReference type="GO" id="GO:0090529">
    <property type="term" value="P:cell septum assembly"/>
    <property type="evidence" value="ECO:0007669"/>
    <property type="project" value="InterPro"/>
</dbReference>
<dbReference type="InterPro" id="IPR034746">
    <property type="entry name" value="POTRA"/>
</dbReference>
<evidence type="ECO:0000259" key="10">
    <source>
        <dbReference type="PROSITE" id="PS51779"/>
    </source>
</evidence>
<dbReference type="GO" id="GO:0016020">
    <property type="term" value="C:membrane"/>
    <property type="evidence" value="ECO:0007669"/>
    <property type="project" value="UniProtKB-SubCell"/>
</dbReference>
<proteinExistence type="predicted"/>
<evidence type="ECO:0000256" key="6">
    <source>
        <dbReference type="ARBA" id="ARBA00022989"/>
    </source>
</evidence>
<keyword evidence="3" id="KW-0997">Cell inner membrane</keyword>
<evidence type="ECO:0000256" key="5">
    <source>
        <dbReference type="ARBA" id="ARBA00022692"/>
    </source>
</evidence>
<dbReference type="InterPro" id="IPR045335">
    <property type="entry name" value="FtsQ_C_sf"/>
</dbReference>
<protein>
    <submittedName>
        <fullName evidence="11">Cell division protein FtsQ</fullName>
    </submittedName>
</protein>
<comment type="subcellular location">
    <subcellularLocation>
        <location evidence="1">Membrane</location>
    </subcellularLocation>
</comment>
<evidence type="ECO:0000256" key="2">
    <source>
        <dbReference type="ARBA" id="ARBA00022475"/>
    </source>
</evidence>
<dbReference type="Pfam" id="PF03799">
    <property type="entry name" value="FtsQ_DivIB_C"/>
    <property type="match status" value="1"/>
</dbReference>
<dbReference type="PROSITE" id="PS51779">
    <property type="entry name" value="POTRA"/>
    <property type="match status" value="1"/>
</dbReference>
<keyword evidence="8" id="KW-0131">Cell cycle</keyword>
<dbReference type="Pfam" id="PF08478">
    <property type="entry name" value="POTRA_1"/>
    <property type="match status" value="1"/>
</dbReference>
<organism evidence="11 12">
    <name type="scientific">Candidatus Methylomirabilis lanthanidiphila</name>
    <dbReference type="NCBI Taxonomy" id="2211376"/>
    <lineage>
        <taxon>Bacteria</taxon>
        <taxon>Candidatus Methylomirabilota</taxon>
        <taxon>Candidatus Methylomirabilia</taxon>
        <taxon>Candidatus Methylomirabilales</taxon>
        <taxon>Candidatus Methylomirabilaceae</taxon>
        <taxon>Candidatus Methylomirabilis</taxon>
    </lineage>
</organism>
<name>A0A564ZFM8_9BACT</name>
<dbReference type="AlphaFoldDB" id="A0A564ZFM8"/>
<dbReference type="InterPro" id="IPR013685">
    <property type="entry name" value="POTRA_FtsQ_type"/>
</dbReference>
<dbReference type="EMBL" id="CABIKM010000006">
    <property type="protein sequence ID" value="VUZ84151.1"/>
    <property type="molecule type" value="Genomic_DNA"/>
</dbReference>
<keyword evidence="2" id="KW-1003">Cell membrane</keyword>
<evidence type="ECO:0000256" key="3">
    <source>
        <dbReference type="ARBA" id="ARBA00022519"/>
    </source>
</evidence>
<dbReference type="InterPro" id="IPR026579">
    <property type="entry name" value="FtsQ"/>
</dbReference>
<feature type="domain" description="POTRA" evidence="10">
    <location>
        <begin position="45"/>
        <end position="113"/>
    </location>
</feature>